<dbReference type="InterPro" id="IPR011598">
    <property type="entry name" value="bHLH_dom"/>
</dbReference>
<dbReference type="Pfam" id="PF22754">
    <property type="entry name" value="bHLH-TF_ACT-like_plant"/>
    <property type="match status" value="1"/>
</dbReference>
<dbReference type="SUPFAM" id="SSF47459">
    <property type="entry name" value="HLH, helix-loop-helix DNA-binding domain"/>
    <property type="match status" value="1"/>
</dbReference>
<dbReference type="PANTHER" id="PTHR11969">
    <property type="entry name" value="MAX DIMERIZATION, MAD"/>
    <property type="match status" value="1"/>
</dbReference>
<dbReference type="InterPro" id="IPR054502">
    <property type="entry name" value="bHLH-TF_ACT-like_plant"/>
</dbReference>
<dbReference type="PANTHER" id="PTHR11969:SF54">
    <property type="entry name" value="MAD-LIKE PROTEIN 1"/>
    <property type="match status" value="1"/>
</dbReference>
<evidence type="ECO:0000256" key="1">
    <source>
        <dbReference type="ARBA" id="ARBA00004123"/>
    </source>
</evidence>
<protein>
    <submittedName>
        <fullName evidence="7">Basic helix-loop-helix (BHLH) DNA-binding superfamily protein</fullName>
    </submittedName>
</protein>
<gene>
    <name evidence="7" type="ORF">Acr_15g0015470</name>
</gene>
<evidence type="ECO:0000256" key="2">
    <source>
        <dbReference type="ARBA" id="ARBA00023015"/>
    </source>
</evidence>
<comment type="caution">
    <text evidence="7">The sequence shown here is derived from an EMBL/GenBank/DDBJ whole genome shotgun (WGS) entry which is preliminary data.</text>
</comment>
<keyword evidence="8" id="KW-1185">Reference proteome</keyword>
<dbReference type="OrthoDB" id="684567at2759"/>
<reference evidence="7 8" key="1">
    <citation type="submission" date="2019-07" db="EMBL/GenBank/DDBJ databases">
        <title>De Novo Assembly of kiwifruit Actinidia rufa.</title>
        <authorList>
            <person name="Sugita-Konishi S."/>
            <person name="Sato K."/>
            <person name="Mori E."/>
            <person name="Abe Y."/>
            <person name="Kisaki G."/>
            <person name="Hamano K."/>
            <person name="Suezawa K."/>
            <person name="Otani M."/>
            <person name="Fukuda T."/>
            <person name="Manabe T."/>
            <person name="Gomi K."/>
            <person name="Tabuchi M."/>
            <person name="Akimitsu K."/>
            <person name="Kataoka I."/>
        </authorList>
    </citation>
    <scope>NUCLEOTIDE SEQUENCE [LARGE SCALE GENOMIC DNA]</scope>
    <source>
        <strain evidence="8">cv. Fuchu</strain>
    </source>
</reference>
<evidence type="ECO:0000259" key="6">
    <source>
        <dbReference type="PROSITE" id="PS50888"/>
    </source>
</evidence>
<dbReference type="EMBL" id="BJWL01000015">
    <property type="protein sequence ID" value="GFZ02939.1"/>
    <property type="molecule type" value="Genomic_DNA"/>
</dbReference>
<dbReference type="InterPro" id="IPR036638">
    <property type="entry name" value="HLH_DNA-bd_sf"/>
</dbReference>
<keyword evidence="3 7" id="KW-0238">DNA-binding</keyword>
<sequence>MNEYLSVLRGLMPHSYLQKGDQASIIGGAINYVKELEQKLHFLGGHKHVNNQKFEAGSSSSLPFDELFTFPQYTTSSDSSIMVSSENHELAMADIEVTMVETHARLKIRSKRRPKQLLKVVSGLQSLRLTILHLNVNTVDQIVLYSLSLKVEDDCKLTSVDEIATAVNQMLGRIQQEAVLL</sequence>
<evidence type="ECO:0000256" key="5">
    <source>
        <dbReference type="ARBA" id="ARBA00023242"/>
    </source>
</evidence>
<keyword evidence="4" id="KW-0804">Transcription</keyword>
<dbReference type="GO" id="GO:0000978">
    <property type="term" value="F:RNA polymerase II cis-regulatory region sequence-specific DNA binding"/>
    <property type="evidence" value="ECO:0007669"/>
    <property type="project" value="TreeGrafter"/>
</dbReference>
<proteinExistence type="predicted"/>
<dbReference type="AlphaFoldDB" id="A0A7J0FW64"/>
<evidence type="ECO:0000256" key="3">
    <source>
        <dbReference type="ARBA" id="ARBA00023125"/>
    </source>
</evidence>
<keyword evidence="5" id="KW-0539">Nucleus</keyword>
<dbReference type="Proteomes" id="UP000585474">
    <property type="component" value="Unassembled WGS sequence"/>
</dbReference>
<dbReference type="PROSITE" id="PS50888">
    <property type="entry name" value="BHLH"/>
    <property type="match status" value="1"/>
</dbReference>
<dbReference type="GO" id="GO:0046983">
    <property type="term" value="F:protein dimerization activity"/>
    <property type="evidence" value="ECO:0007669"/>
    <property type="project" value="InterPro"/>
</dbReference>
<organism evidence="7 8">
    <name type="scientific">Actinidia rufa</name>
    <dbReference type="NCBI Taxonomy" id="165716"/>
    <lineage>
        <taxon>Eukaryota</taxon>
        <taxon>Viridiplantae</taxon>
        <taxon>Streptophyta</taxon>
        <taxon>Embryophyta</taxon>
        <taxon>Tracheophyta</taxon>
        <taxon>Spermatophyta</taxon>
        <taxon>Magnoliopsida</taxon>
        <taxon>eudicotyledons</taxon>
        <taxon>Gunneridae</taxon>
        <taxon>Pentapetalae</taxon>
        <taxon>asterids</taxon>
        <taxon>Ericales</taxon>
        <taxon>Actinidiaceae</taxon>
        <taxon>Actinidia</taxon>
    </lineage>
</organism>
<accession>A0A7J0FW64</accession>
<keyword evidence="2" id="KW-0805">Transcription regulation</keyword>
<name>A0A7J0FW64_9ERIC</name>
<comment type="subcellular location">
    <subcellularLocation>
        <location evidence="1">Nucleus</location>
    </subcellularLocation>
</comment>
<evidence type="ECO:0000313" key="8">
    <source>
        <dbReference type="Proteomes" id="UP000585474"/>
    </source>
</evidence>
<evidence type="ECO:0000256" key="4">
    <source>
        <dbReference type="ARBA" id="ARBA00023163"/>
    </source>
</evidence>
<dbReference type="GO" id="GO:0005634">
    <property type="term" value="C:nucleus"/>
    <property type="evidence" value="ECO:0007669"/>
    <property type="project" value="UniProtKB-SubCell"/>
</dbReference>
<dbReference type="GO" id="GO:0000981">
    <property type="term" value="F:DNA-binding transcription factor activity, RNA polymerase II-specific"/>
    <property type="evidence" value="ECO:0007669"/>
    <property type="project" value="TreeGrafter"/>
</dbReference>
<evidence type="ECO:0000313" key="7">
    <source>
        <dbReference type="EMBL" id="GFZ02939.1"/>
    </source>
</evidence>
<dbReference type="Pfam" id="PF00010">
    <property type="entry name" value="HLH"/>
    <property type="match status" value="1"/>
</dbReference>
<feature type="domain" description="BHLH" evidence="6">
    <location>
        <begin position="1"/>
        <end position="36"/>
    </location>
</feature>